<dbReference type="OrthoDB" id="3185958at2"/>
<dbReference type="AlphaFoldDB" id="A0A1V4IX67"/>
<dbReference type="Pfam" id="PF08445">
    <property type="entry name" value="FR47"/>
    <property type="match status" value="1"/>
</dbReference>
<dbReference type="InterPro" id="IPR053225">
    <property type="entry name" value="Acyl-CoA_N-acyltransferase"/>
</dbReference>
<dbReference type="InterPro" id="IPR016181">
    <property type="entry name" value="Acyl_CoA_acyltransferase"/>
</dbReference>
<dbReference type="RefSeq" id="WP_079421953.1">
    <property type="nucleotide sequence ID" value="NZ_MZGV01000003.1"/>
</dbReference>
<dbReference type="SUPFAM" id="SSF55729">
    <property type="entry name" value="Acyl-CoA N-acyltransferases (Nat)"/>
    <property type="match status" value="1"/>
</dbReference>
<gene>
    <name evidence="2" type="ORF">CLORY_05000</name>
</gene>
<dbReference type="InterPro" id="IPR000182">
    <property type="entry name" value="GNAT_dom"/>
</dbReference>
<dbReference type="EMBL" id="MZGV01000003">
    <property type="protein sequence ID" value="OPJ64631.1"/>
    <property type="molecule type" value="Genomic_DNA"/>
</dbReference>
<dbReference type="CDD" id="cd04301">
    <property type="entry name" value="NAT_SF"/>
    <property type="match status" value="1"/>
</dbReference>
<evidence type="ECO:0000259" key="1">
    <source>
        <dbReference type="PROSITE" id="PS51186"/>
    </source>
</evidence>
<dbReference type="Gene3D" id="3.40.630.30">
    <property type="match status" value="1"/>
</dbReference>
<feature type="domain" description="N-acetyltransferase" evidence="1">
    <location>
        <begin position="98"/>
        <end position="231"/>
    </location>
</feature>
<organism evidence="2 3">
    <name type="scientific">Clostridium oryzae</name>
    <dbReference type="NCBI Taxonomy" id="1450648"/>
    <lineage>
        <taxon>Bacteria</taxon>
        <taxon>Bacillati</taxon>
        <taxon>Bacillota</taxon>
        <taxon>Clostridia</taxon>
        <taxon>Eubacteriales</taxon>
        <taxon>Clostridiaceae</taxon>
        <taxon>Clostridium</taxon>
    </lineage>
</organism>
<dbReference type="PANTHER" id="PTHR20958:SF6">
    <property type="entry name" value="GLYCINE N-ACYLTRANSFERASE-LIKE PROTEIN"/>
    <property type="match status" value="1"/>
</dbReference>
<dbReference type="PANTHER" id="PTHR20958">
    <property type="entry name" value="GLYCINE N-ACYLTRANSFERASE-LIKE PROTEIN"/>
    <property type="match status" value="1"/>
</dbReference>
<dbReference type="Proteomes" id="UP000190080">
    <property type="component" value="Unassembled WGS sequence"/>
</dbReference>
<keyword evidence="3" id="KW-1185">Reference proteome</keyword>
<name>A0A1V4IX67_9CLOT</name>
<sequence>MIEQKAIEYLNKEYMLNIDMIECIKRKTAEIIKVTDKGVLLFNSDVYMISTDDEATANEMLGLIDRAELIEAHQNFYVPKAEKKFNLTNKMTVNQAAYLSKELIELKNKELNIKQLDESYTDWILNTYSHKENEEYVRSRVKAGVIYGAFIKNIPVGFIGSHAEGSMGMLEVLKEYRRRGIAFDLEAFMVNLFLEHGHTPYSQIVVGNEASVELHKKMNFTFSDKRVYWLM</sequence>
<dbReference type="STRING" id="1450648.CLORY_05000"/>
<evidence type="ECO:0000313" key="2">
    <source>
        <dbReference type="EMBL" id="OPJ64631.1"/>
    </source>
</evidence>
<protein>
    <submittedName>
        <fullName evidence="2">FR47-like protein</fullName>
    </submittedName>
</protein>
<accession>A0A1V4IX67</accession>
<evidence type="ECO:0000313" key="3">
    <source>
        <dbReference type="Proteomes" id="UP000190080"/>
    </source>
</evidence>
<reference evidence="2 3" key="1">
    <citation type="submission" date="2017-03" db="EMBL/GenBank/DDBJ databases">
        <title>Genome sequence of Clostridium oryzae DSM 28571.</title>
        <authorList>
            <person name="Poehlein A."/>
            <person name="Daniel R."/>
        </authorList>
    </citation>
    <scope>NUCLEOTIDE SEQUENCE [LARGE SCALE GENOMIC DNA]</scope>
    <source>
        <strain evidence="2 3">DSM 28571</strain>
    </source>
</reference>
<proteinExistence type="predicted"/>
<dbReference type="GO" id="GO:0016747">
    <property type="term" value="F:acyltransferase activity, transferring groups other than amino-acyl groups"/>
    <property type="evidence" value="ECO:0007669"/>
    <property type="project" value="InterPro"/>
</dbReference>
<dbReference type="PROSITE" id="PS51186">
    <property type="entry name" value="GNAT"/>
    <property type="match status" value="1"/>
</dbReference>
<comment type="caution">
    <text evidence="2">The sequence shown here is derived from an EMBL/GenBank/DDBJ whole genome shotgun (WGS) entry which is preliminary data.</text>
</comment>
<dbReference type="InterPro" id="IPR013653">
    <property type="entry name" value="GCN5-like_dom"/>
</dbReference>